<sequence length="183" mass="20407">MAFPGPHIISLNRSGLYYVPYTFYDTVEPVGDTIVQEDSLSAMLQEFIDAEQTAISYGGVLRDFLLNEAERHIPSTPPEEIERRNEERRELTESTNLLVLGMREDAMDYESDADSDGCPGLTTDDDSSDTESDTDGMLGVFLLDDDEPGLVPGEVWLMERPDEYEELAGRDLVEDFLTLALAG</sequence>
<dbReference type="EMBL" id="CCBP010000366">
    <property type="protein sequence ID" value="CDO76363.1"/>
    <property type="molecule type" value="Genomic_DNA"/>
</dbReference>
<reference evidence="2" key="1">
    <citation type="submission" date="2014-01" db="EMBL/GenBank/DDBJ databases">
        <title>The genome of the white-rot fungus Pycnoporus cinnabarinus: a basidiomycete model with a versatile arsenal for lignocellulosic biomass breakdown.</title>
        <authorList>
            <person name="Levasseur A."/>
            <person name="Lomascolo A."/>
            <person name="Ruiz-Duenas F.J."/>
            <person name="Uzan E."/>
            <person name="Piumi F."/>
            <person name="Kues U."/>
            <person name="Ram A.F.J."/>
            <person name="Murat C."/>
            <person name="Haon M."/>
            <person name="Benoit I."/>
            <person name="Arfi Y."/>
            <person name="Chevret D."/>
            <person name="Drula E."/>
            <person name="Kwon M.J."/>
            <person name="Gouret P."/>
            <person name="Lesage-Meessen L."/>
            <person name="Lombard V."/>
            <person name="Mariette J."/>
            <person name="Noirot C."/>
            <person name="Park J."/>
            <person name="Patyshakuliyeva A."/>
            <person name="Wieneger R.A.B."/>
            <person name="Wosten H.A.B."/>
            <person name="Martin F."/>
            <person name="Coutinho P.M."/>
            <person name="de Vries R."/>
            <person name="Martinez A.T."/>
            <person name="Klopp C."/>
            <person name="Pontarotti P."/>
            <person name="Henrissat B."/>
            <person name="Record E."/>
        </authorList>
    </citation>
    <scope>NUCLEOTIDE SEQUENCE [LARGE SCALE GENOMIC DNA]</scope>
    <source>
        <strain evidence="2">BRFM137</strain>
    </source>
</reference>
<dbReference type="Proteomes" id="UP000029665">
    <property type="component" value="Unassembled WGS sequence"/>
</dbReference>
<feature type="region of interest" description="Disordered" evidence="1">
    <location>
        <begin position="109"/>
        <end position="136"/>
    </location>
</feature>
<gene>
    <name evidence="2" type="ORF">BN946_scf185011.g27</name>
</gene>
<evidence type="ECO:0000313" key="3">
    <source>
        <dbReference type="Proteomes" id="UP000029665"/>
    </source>
</evidence>
<protein>
    <submittedName>
        <fullName evidence="2">Uncharacterized protein</fullName>
    </submittedName>
</protein>
<name>A0A060SV88_PYCCI</name>
<dbReference type="OrthoDB" id="2755915at2759"/>
<accession>A0A060SV88</accession>
<dbReference type="AlphaFoldDB" id="A0A060SV88"/>
<dbReference type="HOGENOM" id="CLU_1475854_0_0_1"/>
<feature type="compositionally biased region" description="Acidic residues" evidence="1">
    <location>
        <begin position="123"/>
        <end position="134"/>
    </location>
</feature>
<evidence type="ECO:0000313" key="2">
    <source>
        <dbReference type="EMBL" id="CDO76363.1"/>
    </source>
</evidence>
<proteinExistence type="predicted"/>
<comment type="caution">
    <text evidence="2">The sequence shown here is derived from an EMBL/GenBank/DDBJ whole genome shotgun (WGS) entry which is preliminary data.</text>
</comment>
<keyword evidence="3" id="KW-1185">Reference proteome</keyword>
<evidence type="ECO:0000256" key="1">
    <source>
        <dbReference type="SAM" id="MobiDB-lite"/>
    </source>
</evidence>
<organism evidence="2 3">
    <name type="scientific">Pycnoporus cinnabarinus</name>
    <name type="common">Cinnabar-red polypore</name>
    <name type="synonym">Trametes cinnabarina</name>
    <dbReference type="NCBI Taxonomy" id="5643"/>
    <lineage>
        <taxon>Eukaryota</taxon>
        <taxon>Fungi</taxon>
        <taxon>Dikarya</taxon>
        <taxon>Basidiomycota</taxon>
        <taxon>Agaricomycotina</taxon>
        <taxon>Agaricomycetes</taxon>
        <taxon>Polyporales</taxon>
        <taxon>Polyporaceae</taxon>
        <taxon>Trametes</taxon>
    </lineage>
</organism>